<keyword evidence="6 8" id="KW-1133">Transmembrane helix</keyword>
<evidence type="ECO:0000256" key="1">
    <source>
        <dbReference type="ARBA" id="ARBA00003475"/>
    </source>
</evidence>
<evidence type="ECO:0000256" key="8">
    <source>
        <dbReference type="SAM" id="Phobius"/>
    </source>
</evidence>
<dbReference type="GO" id="GO:0030416">
    <property type="term" value="P:methylamine metabolic process"/>
    <property type="evidence" value="ECO:0007669"/>
    <property type="project" value="InterPro"/>
</dbReference>
<feature type="transmembrane region" description="Helical" evidence="8">
    <location>
        <begin position="75"/>
        <end position="95"/>
    </location>
</feature>
<dbReference type="Proteomes" id="UP000186905">
    <property type="component" value="Unassembled WGS sequence"/>
</dbReference>
<evidence type="ECO:0000256" key="5">
    <source>
        <dbReference type="ARBA" id="ARBA00022692"/>
    </source>
</evidence>
<comment type="pathway">
    <text evidence="3">One-carbon metabolism; methylamine degradation.</text>
</comment>
<keyword evidence="11" id="KW-1185">Reference proteome</keyword>
<reference evidence="10 11" key="1">
    <citation type="submission" date="2016-09" db="EMBL/GenBank/DDBJ databases">
        <title>Photobacterium proteolyticum sp. nov. a protease producing bacterium isolated from ocean sediments of Laizhou Bay.</title>
        <authorList>
            <person name="Li Y."/>
        </authorList>
    </citation>
    <scope>NUCLEOTIDE SEQUENCE [LARGE SCALE GENOMIC DNA]</scope>
    <source>
        <strain evidence="10 11">13-12</strain>
    </source>
</reference>
<evidence type="ECO:0000313" key="11">
    <source>
        <dbReference type="Proteomes" id="UP000186905"/>
    </source>
</evidence>
<dbReference type="Pfam" id="PF07291">
    <property type="entry name" value="MauE"/>
    <property type="match status" value="1"/>
</dbReference>
<keyword evidence="7 8" id="KW-0472">Membrane</keyword>
<sequence>MKTRGYIHRFVTSFVLLSAAAIALKGFFHPEQTALLLQDTGLVPAIYVDVLAFSLPFALAVCLSLAFFELTSIAPILVCLALYMLPSGIALYQGLHFDCGCYLPGSLESQVYSELEPQFIVLLLITFFTAGLHYFNSQRPVRNKAHLA</sequence>
<dbReference type="AlphaFoldDB" id="A0A1Q9GJZ4"/>
<evidence type="ECO:0000256" key="4">
    <source>
        <dbReference type="ARBA" id="ARBA00019078"/>
    </source>
</evidence>
<evidence type="ECO:0000256" key="2">
    <source>
        <dbReference type="ARBA" id="ARBA00004141"/>
    </source>
</evidence>
<organism evidence="10 11">
    <name type="scientific">Photobacterium proteolyticum</name>
    <dbReference type="NCBI Taxonomy" id="1903952"/>
    <lineage>
        <taxon>Bacteria</taxon>
        <taxon>Pseudomonadati</taxon>
        <taxon>Pseudomonadota</taxon>
        <taxon>Gammaproteobacteria</taxon>
        <taxon>Vibrionales</taxon>
        <taxon>Vibrionaceae</taxon>
        <taxon>Photobacterium</taxon>
    </lineage>
</organism>
<evidence type="ECO:0000256" key="3">
    <source>
        <dbReference type="ARBA" id="ARBA00004856"/>
    </source>
</evidence>
<evidence type="ECO:0000259" key="9">
    <source>
        <dbReference type="Pfam" id="PF07291"/>
    </source>
</evidence>
<feature type="transmembrane region" description="Helical" evidence="8">
    <location>
        <begin position="45"/>
        <end position="68"/>
    </location>
</feature>
<evidence type="ECO:0000313" key="10">
    <source>
        <dbReference type="EMBL" id="OLQ74793.1"/>
    </source>
</evidence>
<feature type="transmembrane region" description="Helical" evidence="8">
    <location>
        <begin position="115"/>
        <end position="135"/>
    </location>
</feature>
<evidence type="ECO:0000256" key="7">
    <source>
        <dbReference type="ARBA" id="ARBA00023136"/>
    </source>
</evidence>
<dbReference type="STRING" id="1903952.BIT28_12550"/>
<evidence type="ECO:0000256" key="6">
    <source>
        <dbReference type="ARBA" id="ARBA00022989"/>
    </source>
</evidence>
<accession>A0A1Q9GJZ4</accession>
<feature type="domain" description="Methylamine utilisation protein MauE" evidence="9">
    <location>
        <begin position="9"/>
        <end position="119"/>
    </location>
</feature>
<gene>
    <name evidence="10" type="ORF">BIT28_12550</name>
</gene>
<dbReference type="OrthoDB" id="5815076at2"/>
<comment type="function">
    <text evidence="1">May be specifically involved in the processing, transport, and/or maturation of the MADH beta-subunit.</text>
</comment>
<proteinExistence type="predicted"/>
<dbReference type="GO" id="GO:0016020">
    <property type="term" value="C:membrane"/>
    <property type="evidence" value="ECO:0007669"/>
    <property type="project" value="UniProtKB-SubCell"/>
</dbReference>
<name>A0A1Q9GJZ4_9GAMM</name>
<comment type="subcellular location">
    <subcellularLocation>
        <location evidence="2">Membrane</location>
        <topology evidence="2">Multi-pass membrane protein</topology>
    </subcellularLocation>
</comment>
<dbReference type="EMBL" id="MJIL01000079">
    <property type="protein sequence ID" value="OLQ74793.1"/>
    <property type="molecule type" value="Genomic_DNA"/>
</dbReference>
<keyword evidence="5 8" id="KW-0812">Transmembrane</keyword>
<dbReference type="InterPro" id="IPR009908">
    <property type="entry name" value="Methylamine_util_MauE"/>
</dbReference>
<protein>
    <recommendedName>
        <fullName evidence="4">Methylamine utilization protein MauE</fullName>
    </recommendedName>
</protein>
<comment type="caution">
    <text evidence="10">The sequence shown here is derived from an EMBL/GenBank/DDBJ whole genome shotgun (WGS) entry which is preliminary data.</text>
</comment>
<dbReference type="RefSeq" id="WP_075765097.1">
    <property type="nucleotide sequence ID" value="NZ_MJIL01000079.1"/>
</dbReference>